<feature type="domain" description="ATP-citrate synthase/succinyl-CoA ligase C-terminal" evidence="6">
    <location>
        <begin position="176"/>
        <end position="299"/>
    </location>
</feature>
<protein>
    <recommendedName>
        <fullName evidence="6">ATP-citrate synthase/succinyl-CoA ligase C-terminal domain-containing protein</fullName>
    </recommendedName>
</protein>
<dbReference type="Gene3D" id="3.40.50.261">
    <property type="entry name" value="Succinyl-CoA synthetase domains"/>
    <property type="match status" value="1"/>
</dbReference>
<comment type="subcellular location">
    <subcellularLocation>
        <location evidence="1">Cytoplasm</location>
    </subcellularLocation>
</comment>
<dbReference type="InterPro" id="IPR005811">
    <property type="entry name" value="SUCC_ACL_C"/>
</dbReference>
<dbReference type="Gene3D" id="3.40.50.720">
    <property type="entry name" value="NAD(P)-binding Rossmann-like Domain"/>
    <property type="match status" value="1"/>
</dbReference>
<dbReference type="PANTHER" id="PTHR23118:SF42">
    <property type="entry name" value="ATP-CITRATE SYNTHASE"/>
    <property type="match status" value="1"/>
</dbReference>
<sequence length="595" mass="65329">MINVQKIRKTNHSIVSLGTHPGILQSMLDFDFLCGKKEPDLVAIIATGRKYVRLFWGGNERLVPVYQSIDLMPGHLKNKVTLFLNLTSGRRTLSSTADALLKLPHLLGGAIFAENVPERHSLELYHQKRKDVFIICPATVGLMISGHLKLGAIGGTQADQLIDSHLFESGNVAVFSSSGGMTNELIQIVTRLHKRISFSLSFGGDRFPILSPVEAFLAAENDANTNQIVYFGELGGYDEYDLIDLIQKKRITKKIIAYIGGTISEMFETPPQFGHAKAMAERGEETAQAKTKALQGVGVFATNSFTEFIELVKEIPSVDRSIELDHEEKMQIIRSRTSALFMNSISRDVGGSVEIVGDELLSAASKRSYGHMVGSMLLGRQLRSSDTAEFVDLILKLLVDHGPYVSGAVNTMIAARAGKDLVSSLASGLLTIGPRFGGAINQAASHWFEGVSEKIAPHDYVEQIARGGNRISGIGHRKYRIDAPDPRVGKILQFSKGLTKHEHVDFACAIERITTAKKGNLILNVDGAIAAVLLDLLSEKEKISRSKLKELVDIEFFNALFVLARSVGFTAHYLDQRRLDEGLFRLSPKEVGYSK</sequence>
<accession>A0A2M7U1D3</accession>
<comment type="caution">
    <text evidence="7">The sequence shown here is derived from an EMBL/GenBank/DDBJ whole genome shotgun (WGS) entry which is preliminary data.</text>
</comment>
<organism evidence="7 8">
    <name type="scientific">Candidatus Roizmanbacteria bacterium CG_4_10_14_0_2_um_filter_39_13</name>
    <dbReference type="NCBI Taxonomy" id="1974825"/>
    <lineage>
        <taxon>Bacteria</taxon>
        <taxon>Candidatus Roizmaniibacteriota</taxon>
    </lineage>
</organism>
<dbReference type="GO" id="GO:0006085">
    <property type="term" value="P:acetyl-CoA biosynthetic process"/>
    <property type="evidence" value="ECO:0007669"/>
    <property type="project" value="TreeGrafter"/>
</dbReference>
<dbReference type="AlphaFoldDB" id="A0A2M7U1D3"/>
<dbReference type="InterPro" id="IPR016143">
    <property type="entry name" value="Citrate_synth-like_sm_a-sub"/>
</dbReference>
<dbReference type="PRINTS" id="PR00143">
    <property type="entry name" value="CITRTSNTHASE"/>
</dbReference>
<dbReference type="GO" id="GO:0005829">
    <property type="term" value="C:cytosol"/>
    <property type="evidence" value="ECO:0007669"/>
    <property type="project" value="TreeGrafter"/>
</dbReference>
<gene>
    <name evidence="7" type="ORF">COY16_00810</name>
</gene>
<reference evidence="8" key="1">
    <citation type="submission" date="2017-09" db="EMBL/GenBank/DDBJ databases">
        <title>Depth-based differentiation of microbial function through sediment-hosted aquifers and enrichment of novel symbionts in the deep terrestrial subsurface.</title>
        <authorList>
            <person name="Probst A.J."/>
            <person name="Ladd B."/>
            <person name="Jarett J.K."/>
            <person name="Geller-Mcgrath D.E."/>
            <person name="Sieber C.M.K."/>
            <person name="Emerson J.B."/>
            <person name="Anantharaman K."/>
            <person name="Thomas B.C."/>
            <person name="Malmstrom R."/>
            <person name="Stieglmeier M."/>
            <person name="Klingl A."/>
            <person name="Woyke T."/>
            <person name="Ryan C.M."/>
            <person name="Banfield J.F."/>
        </authorList>
    </citation>
    <scope>NUCLEOTIDE SEQUENCE [LARGE SCALE GENOMIC DNA]</scope>
</reference>
<evidence type="ECO:0000259" key="6">
    <source>
        <dbReference type="Pfam" id="PF00549"/>
    </source>
</evidence>
<evidence type="ECO:0000256" key="4">
    <source>
        <dbReference type="ARBA" id="ARBA00022516"/>
    </source>
</evidence>
<evidence type="ECO:0000256" key="1">
    <source>
        <dbReference type="ARBA" id="ARBA00004496"/>
    </source>
</evidence>
<comment type="pathway">
    <text evidence="2">Carbohydrate metabolism; tricarboxylic acid cycle.</text>
</comment>
<dbReference type="EMBL" id="PFOB01000011">
    <property type="protein sequence ID" value="PIZ63871.1"/>
    <property type="molecule type" value="Genomic_DNA"/>
</dbReference>
<dbReference type="InterPro" id="IPR036969">
    <property type="entry name" value="Citrate_synthase_sf"/>
</dbReference>
<dbReference type="InterPro" id="IPR016142">
    <property type="entry name" value="Citrate_synth-like_lrg_a-sub"/>
</dbReference>
<evidence type="ECO:0000256" key="2">
    <source>
        <dbReference type="ARBA" id="ARBA00005163"/>
    </source>
</evidence>
<proteinExistence type="predicted"/>
<dbReference type="UniPathway" id="UPA00223"/>
<evidence type="ECO:0000256" key="5">
    <source>
        <dbReference type="ARBA" id="ARBA00023098"/>
    </source>
</evidence>
<name>A0A2M7U1D3_9BACT</name>
<dbReference type="Pfam" id="PF00549">
    <property type="entry name" value="Ligase_CoA"/>
    <property type="match status" value="1"/>
</dbReference>
<keyword evidence="3" id="KW-0963">Cytoplasm</keyword>
<dbReference type="GO" id="GO:0003878">
    <property type="term" value="F:ATP citrate synthase activity"/>
    <property type="evidence" value="ECO:0007669"/>
    <property type="project" value="TreeGrafter"/>
</dbReference>
<evidence type="ECO:0000313" key="8">
    <source>
        <dbReference type="Proteomes" id="UP000228503"/>
    </source>
</evidence>
<dbReference type="GO" id="GO:0006633">
    <property type="term" value="P:fatty acid biosynthetic process"/>
    <property type="evidence" value="ECO:0007669"/>
    <property type="project" value="TreeGrafter"/>
</dbReference>
<evidence type="ECO:0000313" key="7">
    <source>
        <dbReference type="EMBL" id="PIZ63871.1"/>
    </source>
</evidence>
<dbReference type="Gene3D" id="1.10.580.10">
    <property type="entry name" value="Citrate Synthase, domain 1"/>
    <property type="match status" value="1"/>
</dbReference>
<dbReference type="InterPro" id="IPR016102">
    <property type="entry name" value="Succinyl-CoA_synth-like"/>
</dbReference>
<dbReference type="PANTHER" id="PTHR23118">
    <property type="entry name" value="ATP-CITRATE SYNTHASE"/>
    <property type="match status" value="1"/>
</dbReference>
<dbReference type="Pfam" id="PF00285">
    <property type="entry name" value="Citrate_synt"/>
    <property type="match status" value="1"/>
</dbReference>
<dbReference type="Gene3D" id="1.10.230.10">
    <property type="entry name" value="Cytochrome P450-Terp, domain 2"/>
    <property type="match status" value="1"/>
</dbReference>
<keyword evidence="5" id="KW-0443">Lipid metabolism</keyword>
<keyword evidence="4" id="KW-0444">Lipid biosynthesis</keyword>
<dbReference type="SUPFAM" id="SSF48256">
    <property type="entry name" value="Citrate synthase"/>
    <property type="match status" value="1"/>
</dbReference>
<dbReference type="Proteomes" id="UP000228503">
    <property type="component" value="Unassembled WGS sequence"/>
</dbReference>
<dbReference type="CDD" id="cd06100">
    <property type="entry name" value="CCL_ACL-C"/>
    <property type="match status" value="1"/>
</dbReference>
<dbReference type="InterPro" id="IPR002020">
    <property type="entry name" value="Citrate_synthase"/>
</dbReference>
<evidence type="ECO:0000256" key="3">
    <source>
        <dbReference type="ARBA" id="ARBA00022490"/>
    </source>
</evidence>
<dbReference type="GO" id="GO:0006099">
    <property type="term" value="P:tricarboxylic acid cycle"/>
    <property type="evidence" value="ECO:0007669"/>
    <property type="project" value="UniProtKB-UniPathway"/>
</dbReference>